<evidence type="ECO:0000313" key="6">
    <source>
        <dbReference type="Proteomes" id="UP000051887"/>
    </source>
</evidence>
<reference evidence="3 5" key="2">
    <citation type="submission" date="2015-09" db="EMBL/GenBank/DDBJ databases">
        <authorList>
            <person name="Rodrigo-Torres L."/>
            <person name="Arahal D.R."/>
        </authorList>
    </citation>
    <scope>NUCLEOTIDE SEQUENCE [LARGE SCALE GENOMIC DNA]</scope>
    <source>
        <strain evidence="3 5">CECT 5118</strain>
    </source>
</reference>
<evidence type="ECO:0000313" key="3">
    <source>
        <dbReference type="EMBL" id="CUH68957.1"/>
    </source>
</evidence>
<dbReference type="EMBL" id="CYSB01000037">
    <property type="protein sequence ID" value="CUH68957.1"/>
    <property type="molecule type" value="Genomic_DNA"/>
</dbReference>
<evidence type="ECO:0000256" key="1">
    <source>
        <dbReference type="ARBA" id="ARBA00008580"/>
    </source>
</evidence>
<gene>
    <name evidence="4" type="primary">parD4</name>
    <name evidence="3" type="ORF">TL5118_02916</name>
    <name evidence="4" type="ORF">TL5120_02014</name>
</gene>
<name>A0A0P1G3X5_9RHOB</name>
<dbReference type="Pfam" id="PF03693">
    <property type="entry name" value="ParD_antitoxin"/>
    <property type="match status" value="1"/>
</dbReference>
<evidence type="ECO:0000313" key="5">
    <source>
        <dbReference type="Proteomes" id="UP000051086"/>
    </source>
</evidence>
<protein>
    <submittedName>
        <fullName evidence="4">Antitoxin ParD4</fullName>
    </submittedName>
</protein>
<dbReference type="Gene3D" id="6.10.10.120">
    <property type="entry name" value="Antitoxin ParD1-like"/>
    <property type="match status" value="1"/>
</dbReference>
<dbReference type="OrthoDB" id="9811310at2"/>
<dbReference type="SUPFAM" id="SSF47598">
    <property type="entry name" value="Ribbon-helix-helix"/>
    <property type="match status" value="1"/>
</dbReference>
<organism evidence="4 6">
    <name type="scientific">Thalassovita autumnalis</name>
    <dbReference type="NCBI Taxonomy" id="2072972"/>
    <lineage>
        <taxon>Bacteria</taxon>
        <taxon>Pseudomonadati</taxon>
        <taxon>Pseudomonadota</taxon>
        <taxon>Alphaproteobacteria</taxon>
        <taxon>Rhodobacterales</taxon>
        <taxon>Roseobacteraceae</taxon>
        <taxon>Thalassovita</taxon>
    </lineage>
</organism>
<keyword evidence="5" id="KW-1185">Reference proteome</keyword>
<dbReference type="GO" id="GO:0006355">
    <property type="term" value="P:regulation of DNA-templated transcription"/>
    <property type="evidence" value="ECO:0007669"/>
    <property type="project" value="InterPro"/>
</dbReference>
<dbReference type="EMBL" id="CYSC01000028">
    <property type="protein sequence ID" value="CUH72218.1"/>
    <property type="molecule type" value="Genomic_DNA"/>
</dbReference>
<proteinExistence type="inferred from homology"/>
<reference evidence="4 6" key="1">
    <citation type="submission" date="2015-09" db="EMBL/GenBank/DDBJ databases">
        <authorList>
            <consortium name="Swine Surveillance"/>
        </authorList>
    </citation>
    <scope>NUCLEOTIDE SEQUENCE [LARGE SCALE GENOMIC DNA]</scope>
    <source>
        <strain evidence="4 6">5120</strain>
    </source>
</reference>
<dbReference type="Proteomes" id="UP000051086">
    <property type="component" value="Unassembled WGS sequence"/>
</dbReference>
<sequence>MATMNVSLPDPMKTWVEARLKDGSFSNTSDYVRHLIRRDQERAQAIDALQQAIDVGLKSGNPEPFDFKTFKAQMREKHARK</sequence>
<dbReference type="AlphaFoldDB" id="A0A0P1G3X5"/>
<dbReference type="CDD" id="cd22231">
    <property type="entry name" value="RHH_NikR_HicB-like"/>
    <property type="match status" value="1"/>
</dbReference>
<dbReference type="PANTHER" id="PTHR36582:SF2">
    <property type="entry name" value="ANTITOXIN PARD"/>
    <property type="match status" value="1"/>
</dbReference>
<dbReference type="RefSeq" id="WP_058243456.1">
    <property type="nucleotide sequence ID" value="NZ_CYSB01000037.1"/>
</dbReference>
<comment type="similarity">
    <text evidence="1">Belongs to the ParD antitoxin family.</text>
</comment>
<dbReference type="InterPro" id="IPR038296">
    <property type="entry name" value="ParD_sf"/>
</dbReference>
<keyword evidence="2" id="KW-1277">Toxin-antitoxin system</keyword>
<evidence type="ECO:0000313" key="4">
    <source>
        <dbReference type="EMBL" id="CUH72218.1"/>
    </source>
</evidence>
<dbReference type="Proteomes" id="UP000051887">
    <property type="component" value="Unassembled WGS sequence"/>
</dbReference>
<dbReference type="PANTHER" id="PTHR36582">
    <property type="entry name" value="ANTITOXIN PARD"/>
    <property type="match status" value="1"/>
</dbReference>
<evidence type="ECO:0000256" key="2">
    <source>
        <dbReference type="ARBA" id="ARBA00022649"/>
    </source>
</evidence>
<dbReference type="InterPro" id="IPR010985">
    <property type="entry name" value="Ribbon_hlx_hlx"/>
</dbReference>
<dbReference type="InterPro" id="IPR022789">
    <property type="entry name" value="ParD"/>
</dbReference>
<accession>A0A0P1G3X5</accession>
<dbReference type="NCBIfam" id="TIGR02606">
    <property type="entry name" value="antidote_CC2985"/>
    <property type="match status" value="1"/>
</dbReference>